<dbReference type="RefSeq" id="WP_134111046.1">
    <property type="nucleotide sequence ID" value="NZ_SOCN01000002.1"/>
</dbReference>
<reference evidence="2 3" key="1">
    <citation type="submission" date="2019-03" db="EMBL/GenBank/DDBJ databases">
        <title>Genomic Encyclopedia of Archaeal and Bacterial Type Strains, Phase II (KMG-II): from individual species to whole genera.</title>
        <authorList>
            <person name="Goeker M."/>
        </authorList>
    </citation>
    <scope>NUCLEOTIDE SEQUENCE [LARGE SCALE GENOMIC DNA]</scope>
    <source>
        <strain evidence="2 3">ATCC 35214</strain>
    </source>
</reference>
<comment type="caution">
    <text evidence="2">The sequence shown here is derived from an EMBL/GenBank/DDBJ whole genome shotgun (WGS) entry which is preliminary data.</text>
</comment>
<dbReference type="Proteomes" id="UP000295757">
    <property type="component" value="Unassembled WGS sequence"/>
</dbReference>
<keyword evidence="1" id="KW-0732">Signal</keyword>
<accession>A0A4R7UDE1</accession>
<sequence length="290" mass="34795">MKWKYKFLTIISSLSLFPVAISCTNINNDEIRKLKSKYQTDSLILYSENSNIFLNQIDRNNSYFKILNKDSNFDSKNSWRKIKTAYNFNWDYSNLEKYLNKNIIIELIPLKYNKILINLLILREPDLEYDLRNNPNYSNNAPAVYPQTWYPGDRFEYIYYYKFDYYNDSYIDSLQIKDNNLIIGIKYKERWLNKVTEDNKSHNEFPYIGSRYYKDSFISILYFDKFIKNGLETFERYNDFGSAFGPVRNNSKKNVSVLKLLQKSYLIDTKSSEFSNFNLNKLSDTKIEIF</sequence>
<name>A0A4R7UDE1_9BACT</name>
<evidence type="ECO:0000256" key="1">
    <source>
        <dbReference type="SAM" id="SignalP"/>
    </source>
</evidence>
<evidence type="ECO:0008006" key="4">
    <source>
        <dbReference type="Google" id="ProtNLM"/>
    </source>
</evidence>
<protein>
    <recommendedName>
        <fullName evidence="4">Lipoprotein</fullName>
    </recommendedName>
</protein>
<gene>
    <name evidence="2" type="ORF">BCF59_0579</name>
</gene>
<organism evidence="2 3">
    <name type="scientific">Mycoplasmopsis mustelae</name>
    <dbReference type="NCBI Taxonomy" id="171289"/>
    <lineage>
        <taxon>Bacteria</taxon>
        <taxon>Bacillati</taxon>
        <taxon>Mycoplasmatota</taxon>
        <taxon>Mycoplasmoidales</taxon>
        <taxon>Metamycoplasmataceae</taxon>
        <taxon>Mycoplasmopsis</taxon>
    </lineage>
</organism>
<keyword evidence="3" id="KW-1185">Reference proteome</keyword>
<proteinExistence type="predicted"/>
<evidence type="ECO:0000313" key="2">
    <source>
        <dbReference type="EMBL" id="TDV23585.1"/>
    </source>
</evidence>
<dbReference type="AlphaFoldDB" id="A0A4R7UDE1"/>
<feature type="chain" id="PRO_5020699643" description="Lipoprotein" evidence="1">
    <location>
        <begin position="21"/>
        <end position="290"/>
    </location>
</feature>
<dbReference type="PROSITE" id="PS51257">
    <property type="entry name" value="PROKAR_LIPOPROTEIN"/>
    <property type="match status" value="1"/>
</dbReference>
<dbReference type="EMBL" id="SOCN01000002">
    <property type="protein sequence ID" value="TDV23585.1"/>
    <property type="molecule type" value="Genomic_DNA"/>
</dbReference>
<evidence type="ECO:0000313" key="3">
    <source>
        <dbReference type="Proteomes" id="UP000295757"/>
    </source>
</evidence>
<feature type="signal peptide" evidence="1">
    <location>
        <begin position="1"/>
        <end position="20"/>
    </location>
</feature>